<dbReference type="PANTHER" id="PTHR21310">
    <property type="entry name" value="AMINOGLYCOSIDE PHOSPHOTRANSFERASE-RELATED-RELATED"/>
    <property type="match status" value="1"/>
</dbReference>
<protein>
    <submittedName>
        <fullName evidence="2">Aminoglycoside phosphotransferase family protein</fullName>
    </submittedName>
</protein>
<dbReference type="InterPro" id="IPR011009">
    <property type="entry name" value="Kinase-like_dom_sf"/>
</dbReference>
<comment type="caution">
    <text evidence="2">The sequence shown here is derived from an EMBL/GenBank/DDBJ whole genome shotgun (WGS) entry which is preliminary data.</text>
</comment>
<reference evidence="2" key="1">
    <citation type="submission" date="2019-12" db="EMBL/GenBank/DDBJ databases">
        <title>Clostridiaceae gen. nov. sp. nov., isolated from sediment in Xinjiang, China.</title>
        <authorList>
            <person name="Zhang R."/>
        </authorList>
    </citation>
    <scope>NUCLEOTIDE SEQUENCE</scope>
    <source>
        <strain evidence="2">D2Q-11</strain>
    </source>
</reference>
<dbReference type="InterPro" id="IPR051678">
    <property type="entry name" value="AGP_Transferase"/>
</dbReference>
<dbReference type="Gene3D" id="3.90.1200.10">
    <property type="match status" value="1"/>
</dbReference>
<dbReference type="RefSeq" id="WP_203366921.1">
    <property type="nucleotide sequence ID" value="NZ_WSFT01000039.1"/>
</dbReference>
<dbReference type="EMBL" id="WSFT01000039">
    <property type="protein sequence ID" value="MBS4539004.1"/>
    <property type="molecule type" value="Genomic_DNA"/>
</dbReference>
<dbReference type="PROSITE" id="PS50011">
    <property type="entry name" value="PROTEIN_KINASE_DOM"/>
    <property type="match status" value="1"/>
</dbReference>
<dbReference type="GO" id="GO:0005524">
    <property type="term" value="F:ATP binding"/>
    <property type="evidence" value="ECO:0007669"/>
    <property type="project" value="InterPro"/>
</dbReference>
<proteinExistence type="predicted"/>
<dbReference type="Proteomes" id="UP000724672">
    <property type="component" value="Unassembled WGS sequence"/>
</dbReference>
<dbReference type="Pfam" id="PF01636">
    <property type="entry name" value="APH"/>
    <property type="match status" value="1"/>
</dbReference>
<feature type="domain" description="Protein kinase" evidence="1">
    <location>
        <begin position="32"/>
        <end position="322"/>
    </location>
</feature>
<accession>A0A942Z9D3</accession>
<dbReference type="AlphaFoldDB" id="A0A942Z9D3"/>
<gene>
    <name evidence="2" type="ORF">GOQ27_11065</name>
</gene>
<dbReference type="InterPro" id="IPR002575">
    <property type="entry name" value="Aminoglycoside_PTrfase"/>
</dbReference>
<evidence type="ECO:0000313" key="3">
    <source>
        <dbReference type="Proteomes" id="UP000724672"/>
    </source>
</evidence>
<dbReference type="SUPFAM" id="SSF56112">
    <property type="entry name" value="Protein kinase-like (PK-like)"/>
    <property type="match status" value="1"/>
</dbReference>
<evidence type="ECO:0000259" key="1">
    <source>
        <dbReference type="PROSITE" id="PS50011"/>
    </source>
</evidence>
<name>A0A942Z9D3_9FIRM</name>
<sequence>MSNKTARLYDYIDIDIKMVHKIFAEYDSKIKINKLELIPEGLSTSNYIVHTNEPQIKYLLKIYPENGGNSEIEVSSYKYAKRYVVVPNIYFFDNTKKVYNKPYIIMDYIDGITLKEYIIKNKRFPEKMVYNIANSLALLHNREYENRALLDKHLNIEKVLPSIKAVYEKGLNSFAGNHINSKIKKDILEFITQNEDMLKKLDSQFVYSHGDFNPSNILVDNKESIWFIDFEYSLSSSIYLDIGKFFRDRTDIDKYMTKEIYDNFFRGYNSSAKILLTNDWIKLVRLMDMISMLGLINKKSVPDEWVSEIEEAIIKTMSILGD</sequence>
<dbReference type="InterPro" id="IPR000719">
    <property type="entry name" value="Prot_kinase_dom"/>
</dbReference>
<evidence type="ECO:0000313" key="2">
    <source>
        <dbReference type="EMBL" id="MBS4539004.1"/>
    </source>
</evidence>
<organism evidence="2 3">
    <name type="scientific">Anaeromonas frigoriresistens</name>
    <dbReference type="NCBI Taxonomy" id="2683708"/>
    <lineage>
        <taxon>Bacteria</taxon>
        <taxon>Bacillati</taxon>
        <taxon>Bacillota</taxon>
        <taxon>Tissierellia</taxon>
        <taxon>Tissierellales</taxon>
        <taxon>Thermohalobacteraceae</taxon>
        <taxon>Anaeromonas</taxon>
    </lineage>
</organism>
<keyword evidence="3" id="KW-1185">Reference proteome</keyword>
<dbReference type="GO" id="GO:0004672">
    <property type="term" value="F:protein kinase activity"/>
    <property type="evidence" value="ECO:0007669"/>
    <property type="project" value="InterPro"/>
</dbReference>